<dbReference type="PROSITE" id="PS51475">
    <property type="entry name" value="PROTEASOME_ALPHA_2"/>
    <property type="match status" value="1"/>
</dbReference>
<keyword evidence="2 6" id="KW-0963">Cytoplasm</keyword>
<evidence type="ECO:0000256" key="2">
    <source>
        <dbReference type="ARBA" id="ARBA00022490"/>
    </source>
</evidence>
<evidence type="ECO:0000313" key="8">
    <source>
        <dbReference type="EMBL" id="EER31050.1"/>
    </source>
</evidence>
<dbReference type="CDD" id="cd03754">
    <property type="entry name" value="proteasome_alpha_type_6"/>
    <property type="match status" value="1"/>
</dbReference>
<dbReference type="GO" id="GO:0005634">
    <property type="term" value="C:nucleus"/>
    <property type="evidence" value="ECO:0007669"/>
    <property type="project" value="UniProtKB-SubCell"/>
</dbReference>
<comment type="function">
    <text evidence="1">The proteasome degrades poly-ubiquitinated proteins in the cytoplasm and in the nucleus. It is essential for the regulated turnover of proteins and for the removal of misfolded proteins. The proteasome is a multicatalytic proteinase complex that is characterized by its ability to cleave peptides with Arg, Phe, Tyr, Leu, and Glu adjacent to the leaving group at neutral or slightly basic pH. It has an ATP-dependent proteolytic activity.</text>
</comment>
<sequence length="281" mass="31352">MLEEKKKNSQSGELRKSFATIILLYSRNYTNPNIMSSSAGFDRHITIFSPEGRLYQVEYAFKAINSANITSLGITGEDSAVIISQKKIPDKLLDPKTVSYIFKITPSIGMVATGSIADARAQAMRARSEASEFRYKYGYEMPVESLSRRMANLSQLYTQRAYMRPLGVALTFIQVDFEDEGRGPQVFKCDPAGYFTGVKAVATGPKQQEATTYLEKKFKKIDAVKGDWKATVEFAIIALSSVVGTEFRKNDIEIGVATEGEFRILSPEEIDERLISIAEQD</sequence>
<dbReference type="InterPro" id="IPR001353">
    <property type="entry name" value="Proteasome_sua/b"/>
</dbReference>
<protein>
    <recommendedName>
        <fullName evidence="6">Proteasome subunit alpha type</fullName>
    </recommendedName>
</protein>
<evidence type="ECO:0000313" key="9">
    <source>
        <dbReference type="Proteomes" id="UP000002037"/>
    </source>
</evidence>
<dbReference type="GeneID" id="8300560"/>
<dbReference type="GO" id="GO:0010499">
    <property type="term" value="P:proteasomal ubiquitin-independent protein catabolic process"/>
    <property type="evidence" value="ECO:0007669"/>
    <property type="project" value="EnsemblFungi"/>
</dbReference>
<reference evidence="8 9" key="1">
    <citation type="journal article" date="2009" name="Nature">
        <title>Evolution of pathogenicity and sexual reproduction in eight Candida genomes.</title>
        <authorList>
            <person name="Butler G."/>
            <person name="Rasmussen M.D."/>
            <person name="Lin M.F."/>
            <person name="Santos M.A."/>
            <person name="Sakthikumar S."/>
            <person name="Munro C.A."/>
            <person name="Rheinbay E."/>
            <person name="Grabherr M."/>
            <person name="Forche A."/>
            <person name="Reedy J.L."/>
            <person name="Agrafioti I."/>
            <person name="Arnaud M.B."/>
            <person name="Bates S."/>
            <person name="Brown A.J."/>
            <person name="Brunke S."/>
            <person name="Costanzo M.C."/>
            <person name="Fitzpatrick D.A."/>
            <person name="de Groot P.W."/>
            <person name="Harris D."/>
            <person name="Hoyer L.L."/>
            <person name="Hube B."/>
            <person name="Klis F.M."/>
            <person name="Kodira C."/>
            <person name="Lennard N."/>
            <person name="Logue M.E."/>
            <person name="Martin R."/>
            <person name="Neiman A.M."/>
            <person name="Nikolaou E."/>
            <person name="Quail M.A."/>
            <person name="Quinn J."/>
            <person name="Santos M.C."/>
            <person name="Schmitzberger F.F."/>
            <person name="Sherlock G."/>
            <person name="Shah P."/>
            <person name="Silverstein K.A."/>
            <person name="Skrzypek M.S."/>
            <person name="Soll D."/>
            <person name="Staggs R."/>
            <person name="Stansfield I."/>
            <person name="Stumpf M.P."/>
            <person name="Sudbery P.E."/>
            <person name="Srikantha T."/>
            <person name="Zeng Q."/>
            <person name="Berman J."/>
            <person name="Berriman M."/>
            <person name="Heitman J."/>
            <person name="Gow N.A."/>
            <person name="Lorenz M.C."/>
            <person name="Birren B.W."/>
            <person name="Kellis M."/>
            <person name="Cuomo C.A."/>
        </authorList>
    </citation>
    <scope>NUCLEOTIDE SEQUENCE [LARGE SCALE GENOMIC DNA]</scope>
    <source>
        <strain evidence="9">ATCC MYA-3404 / T1</strain>
    </source>
</reference>
<dbReference type="OrthoDB" id="431557at2759"/>
<dbReference type="AlphaFoldDB" id="C5MHE8"/>
<dbReference type="KEGG" id="ctp:CTRG_05502"/>
<dbReference type="GO" id="GO:0005737">
    <property type="term" value="C:cytoplasm"/>
    <property type="evidence" value="ECO:0007669"/>
    <property type="project" value="UniProtKB-SubCell"/>
</dbReference>
<dbReference type="InterPro" id="IPR050115">
    <property type="entry name" value="Proteasome_alpha"/>
</dbReference>
<dbReference type="InterPro" id="IPR000426">
    <property type="entry name" value="Proteasome_asu_N"/>
</dbReference>
<dbReference type="InterPro" id="IPR029055">
    <property type="entry name" value="Ntn_hydrolases_N"/>
</dbReference>
<dbReference type="VEuPathDB" id="FungiDB:CTRG_05502"/>
<keyword evidence="3 5" id="KW-0647">Proteasome</keyword>
<dbReference type="RefSeq" id="XP_002551204.1">
    <property type="nucleotide sequence ID" value="XM_002551158.1"/>
</dbReference>
<keyword evidence="9" id="KW-1185">Reference proteome</keyword>
<dbReference type="HOGENOM" id="CLU_035750_4_1_1"/>
<dbReference type="Pfam" id="PF10584">
    <property type="entry name" value="Proteasome_A_N"/>
    <property type="match status" value="1"/>
</dbReference>
<gene>
    <name evidence="8" type="ORF">CTRG_05502</name>
</gene>
<evidence type="ECO:0000256" key="5">
    <source>
        <dbReference type="PROSITE-ProRule" id="PRU00808"/>
    </source>
</evidence>
<dbReference type="SUPFAM" id="SSF56235">
    <property type="entry name" value="N-terminal nucleophile aminohydrolases (Ntn hydrolases)"/>
    <property type="match status" value="1"/>
</dbReference>
<comment type="similarity">
    <text evidence="5 6">Belongs to the peptidase T1A family.</text>
</comment>
<dbReference type="eggNOG" id="KOG0182">
    <property type="taxonomic scope" value="Eukaryota"/>
</dbReference>
<dbReference type="PANTHER" id="PTHR11599">
    <property type="entry name" value="PROTEASOME SUBUNIT ALPHA/BETA"/>
    <property type="match status" value="1"/>
</dbReference>
<accession>C5MHE8</accession>
<evidence type="ECO:0000259" key="7">
    <source>
        <dbReference type="PROSITE" id="PS00388"/>
    </source>
</evidence>
<proteinExistence type="inferred from homology"/>
<evidence type="ECO:0000256" key="6">
    <source>
        <dbReference type="RuleBase" id="RU000551"/>
    </source>
</evidence>
<evidence type="ECO:0000256" key="4">
    <source>
        <dbReference type="ARBA" id="ARBA00023242"/>
    </source>
</evidence>
<dbReference type="GO" id="GO:0043161">
    <property type="term" value="P:proteasome-mediated ubiquitin-dependent protein catabolic process"/>
    <property type="evidence" value="ECO:0007669"/>
    <property type="project" value="EnsemblFungi"/>
</dbReference>
<dbReference type="InterPro" id="IPR034642">
    <property type="entry name" value="Proteasome_subunit_alpha6"/>
</dbReference>
<dbReference type="EMBL" id="GG692402">
    <property type="protein sequence ID" value="EER31050.1"/>
    <property type="molecule type" value="Genomic_DNA"/>
</dbReference>
<dbReference type="FunFam" id="3.60.20.10:FF:000026">
    <property type="entry name" value="Proteasome subunit alpha type-1"/>
    <property type="match status" value="1"/>
</dbReference>
<organism evidence="8 9">
    <name type="scientific">Candida tropicalis (strain ATCC MYA-3404 / T1)</name>
    <name type="common">Yeast</name>
    <dbReference type="NCBI Taxonomy" id="294747"/>
    <lineage>
        <taxon>Eukaryota</taxon>
        <taxon>Fungi</taxon>
        <taxon>Dikarya</taxon>
        <taxon>Ascomycota</taxon>
        <taxon>Saccharomycotina</taxon>
        <taxon>Pichiomycetes</taxon>
        <taxon>Debaryomycetaceae</taxon>
        <taxon>Candida/Lodderomyces clade</taxon>
        <taxon>Candida</taxon>
    </lineage>
</organism>
<dbReference type="Proteomes" id="UP000002037">
    <property type="component" value="Unassembled WGS sequence"/>
</dbReference>
<name>C5MHE8_CANTT</name>
<dbReference type="STRING" id="294747.C5MHE8"/>
<comment type="subunit">
    <text evidence="6">The 26S proteasome consists of a 20S proteasome core and two 19S regulatory subunits.</text>
</comment>
<dbReference type="Gene3D" id="3.60.20.10">
    <property type="entry name" value="Glutamine Phosphoribosylpyrophosphate, subunit 1, domain 1"/>
    <property type="match status" value="1"/>
</dbReference>
<feature type="domain" description="Proteasome alpha-type subunits" evidence="7">
    <location>
        <begin position="41"/>
        <end position="63"/>
    </location>
</feature>
<evidence type="ECO:0000256" key="1">
    <source>
        <dbReference type="ARBA" id="ARBA00003542"/>
    </source>
</evidence>
<dbReference type="InterPro" id="IPR023332">
    <property type="entry name" value="Proteasome_alpha-type"/>
</dbReference>
<comment type="subcellular location">
    <subcellularLocation>
        <location evidence="6">Cytoplasm</location>
    </subcellularLocation>
    <subcellularLocation>
        <location evidence="6">Nucleus</location>
    </subcellularLocation>
</comment>
<dbReference type="SMART" id="SM00948">
    <property type="entry name" value="Proteasome_A_N"/>
    <property type="match status" value="1"/>
</dbReference>
<dbReference type="GO" id="GO:0019773">
    <property type="term" value="C:proteasome core complex, alpha-subunit complex"/>
    <property type="evidence" value="ECO:0007669"/>
    <property type="project" value="UniProtKB-UniRule"/>
</dbReference>
<keyword evidence="4 6" id="KW-0539">Nucleus</keyword>
<dbReference type="Pfam" id="PF00227">
    <property type="entry name" value="Proteasome"/>
    <property type="match status" value="1"/>
</dbReference>
<dbReference type="PROSITE" id="PS00388">
    <property type="entry name" value="PROTEASOME_ALPHA_1"/>
    <property type="match status" value="1"/>
</dbReference>
<evidence type="ECO:0000256" key="3">
    <source>
        <dbReference type="ARBA" id="ARBA00022942"/>
    </source>
</evidence>